<dbReference type="PANTHER" id="PTHR11085">
    <property type="entry name" value="NAD-DEPENDENT PROTEIN DEACYLASE SIRTUIN-5, MITOCHONDRIAL-RELATED"/>
    <property type="match status" value="1"/>
</dbReference>
<dbReference type="OrthoDB" id="424302at2759"/>
<keyword evidence="6" id="KW-1185">Reference proteome</keyword>
<comment type="cofactor">
    <cofactor evidence="3">
        <name>Zn(2+)</name>
        <dbReference type="ChEBI" id="CHEBI:29105"/>
    </cofactor>
    <text evidence="3">Binds 1 zinc ion per subunit.</text>
</comment>
<keyword evidence="1 3" id="KW-0808">Transferase</keyword>
<name>A0A6P8I956_ACTTE</name>
<organism evidence="6 7">
    <name type="scientific">Actinia tenebrosa</name>
    <name type="common">Australian red waratah sea anemone</name>
    <dbReference type="NCBI Taxonomy" id="6105"/>
    <lineage>
        <taxon>Eukaryota</taxon>
        <taxon>Metazoa</taxon>
        <taxon>Cnidaria</taxon>
        <taxon>Anthozoa</taxon>
        <taxon>Hexacorallia</taxon>
        <taxon>Actiniaria</taxon>
        <taxon>Actiniidae</taxon>
        <taxon>Actinia</taxon>
    </lineage>
</organism>
<dbReference type="SUPFAM" id="SSF52467">
    <property type="entry name" value="DHS-like NAD/FAD-binding domain"/>
    <property type="match status" value="1"/>
</dbReference>
<keyword evidence="3 4" id="KW-0862">Zinc</keyword>
<protein>
    <recommendedName>
        <fullName evidence="3">NAD-dependent protein deacylase</fullName>
        <ecNumber evidence="3">2.3.1.-</ecNumber>
    </recommendedName>
    <alternativeName>
        <fullName evidence="3">Regulatory protein SIR2 homolog 5</fullName>
    </alternativeName>
</protein>
<dbReference type="GO" id="GO:0036055">
    <property type="term" value="F:protein-succinyllysine desuccinylase activity"/>
    <property type="evidence" value="ECO:0007669"/>
    <property type="project" value="UniProtKB-UniRule"/>
</dbReference>
<evidence type="ECO:0000259" key="5">
    <source>
        <dbReference type="PROSITE" id="PS50305"/>
    </source>
</evidence>
<dbReference type="GO" id="GO:0008270">
    <property type="term" value="F:zinc ion binding"/>
    <property type="evidence" value="ECO:0007669"/>
    <property type="project" value="UniProtKB-UniRule"/>
</dbReference>
<feature type="binding site" evidence="3">
    <location>
        <position position="100"/>
    </location>
    <ligand>
        <name>substrate</name>
    </ligand>
</feature>
<evidence type="ECO:0000256" key="1">
    <source>
        <dbReference type="ARBA" id="ARBA00022679"/>
    </source>
</evidence>
<keyword evidence="3 4" id="KW-0479">Metal-binding</keyword>
<dbReference type="HAMAP" id="MF_01121">
    <property type="entry name" value="Sirtuin_ClassIII"/>
    <property type="match status" value="1"/>
</dbReference>
<dbReference type="AlphaFoldDB" id="A0A6P8I956"/>
<accession>A0A6P8I956</accession>
<dbReference type="CDD" id="cd01412">
    <property type="entry name" value="SIRT5_Af1_CobB"/>
    <property type="match status" value="1"/>
</dbReference>
<feature type="binding site" evidence="3">
    <location>
        <begin position="56"/>
        <end position="75"/>
    </location>
    <ligand>
        <name>NAD(+)</name>
        <dbReference type="ChEBI" id="CHEBI:57540"/>
    </ligand>
</feature>
<dbReference type="InterPro" id="IPR050134">
    <property type="entry name" value="NAD-dep_sirtuin_deacylases"/>
</dbReference>
<feature type="domain" description="Deacetylase sirtuin-type" evidence="5">
    <location>
        <begin position="31"/>
        <end position="305"/>
    </location>
</feature>
<dbReference type="InterPro" id="IPR029035">
    <property type="entry name" value="DHS-like_NAD/FAD-binding_dom"/>
</dbReference>
<evidence type="ECO:0000313" key="7">
    <source>
        <dbReference type="RefSeq" id="XP_031565089.1"/>
    </source>
</evidence>
<feature type="binding site" evidence="3">
    <location>
        <begin position="273"/>
        <end position="275"/>
    </location>
    <ligand>
        <name>NAD(+)</name>
        <dbReference type="ChEBI" id="CHEBI:57540"/>
    </ligand>
</feature>
<feature type="binding site" evidence="3 4">
    <location>
        <position position="210"/>
    </location>
    <ligand>
        <name>Zn(2+)</name>
        <dbReference type="ChEBI" id="CHEBI:29105"/>
    </ligand>
</feature>
<evidence type="ECO:0000256" key="3">
    <source>
        <dbReference type="HAMAP-Rule" id="MF_03160"/>
    </source>
</evidence>
<dbReference type="RefSeq" id="XP_031565090.1">
    <property type="nucleotide sequence ID" value="XM_031709230.1"/>
</dbReference>
<evidence type="ECO:0000256" key="2">
    <source>
        <dbReference type="ARBA" id="ARBA00023027"/>
    </source>
</evidence>
<dbReference type="GO" id="GO:0017136">
    <property type="term" value="F:histone deacetylase activity, NAD-dependent"/>
    <property type="evidence" value="ECO:0007669"/>
    <property type="project" value="TreeGrafter"/>
</dbReference>
<dbReference type="KEGG" id="aten:116300369"/>
<dbReference type="InterPro" id="IPR026590">
    <property type="entry name" value="Ssirtuin_cat_dom"/>
</dbReference>
<comment type="similarity">
    <text evidence="3">Belongs to the sirtuin family. Class III subfamily.</text>
</comment>
<comment type="catalytic activity">
    <reaction evidence="3">
        <text>N(6)-succinyl-L-lysyl-[protein] + NAD(+) + H2O = 2''-O-succinyl-ADP-D-ribose + nicotinamide + L-lysyl-[protein]</text>
        <dbReference type="Rhea" id="RHEA:47668"/>
        <dbReference type="Rhea" id="RHEA-COMP:9752"/>
        <dbReference type="Rhea" id="RHEA-COMP:11877"/>
        <dbReference type="ChEBI" id="CHEBI:15377"/>
        <dbReference type="ChEBI" id="CHEBI:17154"/>
        <dbReference type="ChEBI" id="CHEBI:29969"/>
        <dbReference type="ChEBI" id="CHEBI:57540"/>
        <dbReference type="ChEBI" id="CHEBI:87830"/>
        <dbReference type="ChEBI" id="CHEBI:87832"/>
    </reaction>
</comment>
<evidence type="ECO:0000256" key="4">
    <source>
        <dbReference type="PROSITE-ProRule" id="PRU00236"/>
    </source>
</evidence>
<feature type="binding site" evidence="3">
    <location>
        <position position="103"/>
    </location>
    <ligand>
        <name>substrate</name>
    </ligand>
</feature>
<dbReference type="GO" id="GO:0036054">
    <property type="term" value="F:protein-malonyllysine demalonylase activity"/>
    <property type="evidence" value="ECO:0007669"/>
    <property type="project" value="UniProtKB-UniRule"/>
</dbReference>
<comment type="function">
    <text evidence="3">NAD-dependent lysine demalonylase, desuccinylase and deglutarylase that specifically removes malonyl, succinyl and glutaryl groups on target proteins. Has weak NAD-dependent protein deacetylase activity; however this activity may not be physiologically relevant in vivo.</text>
</comment>
<dbReference type="RefSeq" id="XP_031565089.1">
    <property type="nucleotide sequence ID" value="XM_031709229.1"/>
</dbReference>
<comment type="catalytic activity">
    <reaction evidence="3">
        <text>N(6)-malonyl-L-lysyl-[protein] + NAD(+) + H2O = 2''-O-malonyl-ADP-D-ribose + nicotinamide + L-lysyl-[protein]</text>
        <dbReference type="Rhea" id="RHEA:47672"/>
        <dbReference type="Rhea" id="RHEA-COMP:9752"/>
        <dbReference type="Rhea" id="RHEA-COMP:11878"/>
        <dbReference type="ChEBI" id="CHEBI:15377"/>
        <dbReference type="ChEBI" id="CHEBI:17154"/>
        <dbReference type="ChEBI" id="CHEBI:29969"/>
        <dbReference type="ChEBI" id="CHEBI:57540"/>
        <dbReference type="ChEBI" id="CHEBI:87831"/>
        <dbReference type="ChEBI" id="CHEBI:87833"/>
    </reaction>
</comment>
<dbReference type="EC" id="2.3.1.-" evidence="3"/>
<feature type="binding site" evidence="3 4">
    <location>
        <position position="167"/>
    </location>
    <ligand>
        <name>Zn(2+)</name>
        <dbReference type="ChEBI" id="CHEBI:29105"/>
    </ligand>
</feature>
<dbReference type="Pfam" id="PF02146">
    <property type="entry name" value="SIR2"/>
    <property type="match status" value="1"/>
</dbReference>
<feature type="binding site" evidence="3">
    <location>
        <begin position="247"/>
        <end position="249"/>
    </location>
    <ligand>
        <name>NAD(+)</name>
        <dbReference type="ChEBI" id="CHEBI:57540"/>
    </ligand>
</feature>
<feature type="binding site" evidence="3">
    <location>
        <begin position="138"/>
        <end position="141"/>
    </location>
    <ligand>
        <name>NAD(+)</name>
        <dbReference type="ChEBI" id="CHEBI:57540"/>
    </ligand>
</feature>
<reference evidence="7 8" key="1">
    <citation type="submission" date="2025-04" db="UniProtKB">
        <authorList>
            <consortium name="RefSeq"/>
        </authorList>
    </citation>
    <scope>IDENTIFICATION</scope>
    <source>
        <tissue evidence="7 8">Tentacle</tissue>
    </source>
</reference>
<proteinExistence type="inferred from homology"/>
<dbReference type="GeneID" id="116300369"/>
<keyword evidence="3" id="KW-0496">Mitochondrion</keyword>
<feature type="binding site" evidence="3 4">
    <location>
        <position position="164"/>
    </location>
    <ligand>
        <name>Zn(2+)</name>
        <dbReference type="ChEBI" id="CHEBI:29105"/>
    </ligand>
</feature>
<dbReference type="Gene3D" id="3.40.50.1220">
    <property type="entry name" value="TPP-binding domain"/>
    <property type="match status" value="1"/>
</dbReference>
<evidence type="ECO:0000313" key="6">
    <source>
        <dbReference type="Proteomes" id="UP000515163"/>
    </source>
</evidence>
<keyword evidence="2 3" id="KW-0520">NAD</keyword>
<comment type="catalytic activity">
    <reaction evidence="3">
        <text>N(6)-glutaryl-L-lysyl-[protein] + NAD(+) + H2O = 2''-O-glutaryl-ADP-D-ribose + nicotinamide + L-lysyl-[protein]</text>
        <dbReference type="Rhea" id="RHEA:47664"/>
        <dbReference type="Rhea" id="RHEA-COMP:9752"/>
        <dbReference type="Rhea" id="RHEA-COMP:11875"/>
        <dbReference type="ChEBI" id="CHEBI:15377"/>
        <dbReference type="ChEBI" id="CHEBI:17154"/>
        <dbReference type="ChEBI" id="CHEBI:29969"/>
        <dbReference type="ChEBI" id="CHEBI:57540"/>
        <dbReference type="ChEBI" id="CHEBI:87828"/>
        <dbReference type="ChEBI" id="CHEBI:87829"/>
    </reaction>
</comment>
<evidence type="ECO:0000313" key="8">
    <source>
        <dbReference type="RefSeq" id="XP_031565090.1"/>
    </source>
</evidence>
<feature type="binding site" evidence="3 4">
    <location>
        <position position="205"/>
    </location>
    <ligand>
        <name>Zn(2+)</name>
        <dbReference type="ChEBI" id="CHEBI:29105"/>
    </ligand>
</feature>
<dbReference type="Proteomes" id="UP000515163">
    <property type="component" value="Unplaced"/>
</dbReference>
<dbReference type="InterPro" id="IPR026591">
    <property type="entry name" value="Sirtuin_cat_small_dom_sf"/>
</dbReference>
<dbReference type="Gene3D" id="3.30.1600.10">
    <property type="entry name" value="SIR2/SIRT2 'Small Domain"/>
    <property type="match status" value="1"/>
</dbReference>
<dbReference type="InterPro" id="IPR003000">
    <property type="entry name" value="Sirtuin"/>
</dbReference>
<comment type="subcellular location">
    <subcellularLocation>
        <location evidence="3">Mitochondrion</location>
    </subcellularLocation>
</comment>
<dbReference type="GO" id="GO:0005739">
    <property type="term" value="C:mitochondrion"/>
    <property type="evidence" value="ECO:0007669"/>
    <property type="project" value="UniProtKB-SubCell"/>
</dbReference>
<dbReference type="PROSITE" id="PS50305">
    <property type="entry name" value="SIRTUIN"/>
    <property type="match status" value="1"/>
</dbReference>
<feature type="binding site" evidence="3">
    <location>
        <position position="291"/>
    </location>
    <ligand>
        <name>NAD(+)</name>
        <dbReference type="ChEBI" id="CHEBI:57540"/>
    </ligand>
</feature>
<comment type="domain">
    <text evidence="3">In contrast to class I sirtuins, class III sirtuins have only weak deacetylase activity. Difference in substrate specificity is probably due to a larger hydrophobic pocket with 2 residues (Tyr-100 and Arg-103) that bind to malonylated and succinylated substrates and define the specificity.</text>
</comment>
<dbReference type="GO" id="GO:0070403">
    <property type="term" value="F:NAD+ binding"/>
    <property type="evidence" value="ECO:0007669"/>
    <property type="project" value="UniProtKB-UniRule"/>
</dbReference>
<dbReference type="PANTHER" id="PTHR11085:SF10">
    <property type="entry name" value="NAD-DEPENDENT PROTEIN DEACYLASE SIRTUIN-5, MITOCHONDRIAL-RELATED"/>
    <property type="match status" value="1"/>
</dbReference>
<sequence length="306" mass="33598">MICRRLFQVRLGRLLSKASFKPRMAESQLHTSGPSSNKKNFQAHLSKASNVLFLTGAGVSAESGIPTFRGAGGYWRTYQATDLATLEAFYQNPSLVWEFYSYRRKVVLSKKPNPAHIAIAEFQKRYRDLGKQAWVITQNIDGLHQAAGAEDVIELHGALFKTRCLKCGHVEENRNSPIVPALFNKGAPDHDAKDAAIPLSELPRCNQPGCDSLVRPHVVWFGEALFDDILKKTSEVTDACDFCIIVGTSSVVYPAAGFAPQLAGRGVPVAEFNMESTPCTGVFSFHFQGKAGETLPPLLKLETQDS</sequence>
<feature type="active site" description="Proton acceptor" evidence="3 4">
    <location>
        <position position="156"/>
    </location>
</feature>
<gene>
    <name evidence="7 8" type="primary">LOC116300369</name>
</gene>
<dbReference type="InterPro" id="IPR027546">
    <property type="entry name" value="Sirtuin_class_III"/>
</dbReference>
<dbReference type="GO" id="GO:0005634">
    <property type="term" value="C:nucleus"/>
    <property type="evidence" value="ECO:0007669"/>
    <property type="project" value="TreeGrafter"/>
</dbReference>